<dbReference type="AlphaFoldDB" id="A0ABD0QIH3"/>
<dbReference type="EMBL" id="JAMKFB020000008">
    <property type="protein sequence ID" value="KAL0186024.1"/>
    <property type="molecule type" value="Genomic_DNA"/>
</dbReference>
<protein>
    <submittedName>
        <fullName evidence="2">Uncharacterized protein</fullName>
    </submittedName>
</protein>
<accession>A0ABD0QIH3</accession>
<name>A0ABD0QIH3_CIRMR</name>
<evidence type="ECO:0000256" key="1">
    <source>
        <dbReference type="SAM" id="MobiDB-lite"/>
    </source>
</evidence>
<evidence type="ECO:0000313" key="3">
    <source>
        <dbReference type="Proteomes" id="UP001529510"/>
    </source>
</evidence>
<reference evidence="2 3" key="1">
    <citation type="submission" date="2024-05" db="EMBL/GenBank/DDBJ databases">
        <title>Genome sequencing and assembly of Indian major carp, Cirrhinus mrigala (Hamilton, 1822).</title>
        <authorList>
            <person name="Mohindra V."/>
            <person name="Chowdhury L.M."/>
            <person name="Lal K."/>
            <person name="Jena J.K."/>
        </authorList>
    </citation>
    <scope>NUCLEOTIDE SEQUENCE [LARGE SCALE GENOMIC DNA]</scope>
    <source>
        <strain evidence="2">CM1030</strain>
        <tissue evidence="2">Blood</tissue>
    </source>
</reference>
<proteinExistence type="predicted"/>
<evidence type="ECO:0000313" key="2">
    <source>
        <dbReference type="EMBL" id="KAL0186024.1"/>
    </source>
</evidence>
<feature type="non-terminal residue" evidence="2">
    <location>
        <position position="1"/>
    </location>
</feature>
<comment type="caution">
    <text evidence="2">The sequence shown here is derived from an EMBL/GenBank/DDBJ whole genome shotgun (WGS) entry which is preliminary data.</text>
</comment>
<gene>
    <name evidence="2" type="ORF">M9458_017694</name>
</gene>
<dbReference type="Proteomes" id="UP001529510">
    <property type="component" value="Unassembled WGS sequence"/>
</dbReference>
<feature type="region of interest" description="Disordered" evidence="1">
    <location>
        <begin position="33"/>
        <end position="53"/>
    </location>
</feature>
<organism evidence="2 3">
    <name type="scientific">Cirrhinus mrigala</name>
    <name type="common">Mrigala</name>
    <dbReference type="NCBI Taxonomy" id="683832"/>
    <lineage>
        <taxon>Eukaryota</taxon>
        <taxon>Metazoa</taxon>
        <taxon>Chordata</taxon>
        <taxon>Craniata</taxon>
        <taxon>Vertebrata</taxon>
        <taxon>Euteleostomi</taxon>
        <taxon>Actinopterygii</taxon>
        <taxon>Neopterygii</taxon>
        <taxon>Teleostei</taxon>
        <taxon>Ostariophysi</taxon>
        <taxon>Cypriniformes</taxon>
        <taxon>Cyprinidae</taxon>
        <taxon>Labeoninae</taxon>
        <taxon>Labeonini</taxon>
        <taxon>Cirrhinus</taxon>
    </lineage>
</organism>
<keyword evidence="3" id="KW-1185">Reference proteome</keyword>
<sequence>CEPTRACRALGQEQASRGGLRGNQQVHLIVTESTPHELEPGEESPFLESCSFQ</sequence>